<evidence type="ECO:0000313" key="3">
    <source>
        <dbReference type="Proteomes" id="UP001443914"/>
    </source>
</evidence>
<keyword evidence="3" id="KW-1185">Reference proteome</keyword>
<proteinExistence type="predicted"/>
<dbReference type="Pfam" id="PF08387">
    <property type="entry name" value="FBD"/>
    <property type="match status" value="1"/>
</dbReference>
<gene>
    <name evidence="2" type="ORF">RND81_06G152900</name>
</gene>
<comment type="caution">
    <text evidence="2">The sequence shown here is derived from an EMBL/GenBank/DDBJ whole genome shotgun (WGS) entry which is preliminary data.</text>
</comment>
<evidence type="ECO:0000259" key="1">
    <source>
        <dbReference type="SMART" id="SM00579"/>
    </source>
</evidence>
<protein>
    <recommendedName>
        <fullName evidence="1">FBD domain-containing protein</fullName>
    </recommendedName>
</protein>
<evidence type="ECO:0000313" key="2">
    <source>
        <dbReference type="EMBL" id="KAK9715253.1"/>
    </source>
</evidence>
<reference evidence="2" key="1">
    <citation type="submission" date="2024-03" db="EMBL/GenBank/DDBJ databases">
        <title>WGS assembly of Saponaria officinalis var. Norfolk2.</title>
        <authorList>
            <person name="Jenkins J."/>
            <person name="Shu S."/>
            <person name="Grimwood J."/>
            <person name="Barry K."/>
            <person name="Goodstein D."/>
            <person name="Schmutz J."/>
            <person name="Leebens-Mack J."/>
            <person name="Osbourn A."/>
        </authorList>
    </citation>
    <scope>NUCLEOTIDE SEQUENCE [LARGE SCALE GENOMIC DNA]</scope>
    <source>
        <strain evidence="2">JIC</strain>
    </source>
</reference>
<sequence>MVWLAKLPQLETVIFEKGLLEKYDMEHELLPDVALPPFSSNVKTVEVGEFRGHKLELVLLKYLLENARVLQRLILIKDGTMEMRQELQVSEELLLLPKASTNCN</sequence>
<accession>A0AAW1KAX5</accession>
<dbReference type="EMBL" id="JBDFQZ010000006">
    <property type="protein sequence ID" value="KAK9715253.1"/>
    <property type="molecule type" value="Genomic_DNA"/>
</dbReference>
<feature type="domain" description="FBD" evidence="1">
    <location>
        <begin position="36"/>
        <end position="104"/>
    </location>
</feature>
<name>A0AAW1KAX5_SAPOF</name>
<dbReference type="InterPro" id="IPR006566">
    <property type="entry name" value="FBD"/>
</dbReference>
<dbReference type="AlphaFoldDB" id="A0AAW1KAX5"/>
<dbReference type="Proteomes" id="UP001443914">
    <property type="component" value="Unassembled WGS sequence"/>
</dbReference>
<organism evidence="2 3">
    <name type="scientific">Saponaria officinalis</name>
    <name type="common">Common soapwort</name>
    <name type="synonym">Lychnis saponaria</name>
    <dbReference type="NCBI Taxonomy" id="3572"/>
    <lineage>
        <taxon>Eukaryota</taxon>
        <taxon>Viridiplantae</taxon>
        <taxon>Streptophyta</taxon>
        <taxon>Embryophyta</taxon>
        <taxon>Tracheophyta</taxon>
        <taxon>Spermatophyta</taxon>
        <taxon>Magnoliopsida</taxon>
        <taxon>eudicotyledons</taxon>
        <taxon>Gunneridae</taxon>
        <taxon>Pentapetalae</taxon>
        <taxon>Caryophyllales</taxon>
        <taxon>Caryophyllaceae</taxon>
        <taxon>Caryophylleae</taxon>
        <taxon>Saponaria</taxon>
    </lineage>
</organism>
<dbReference type="SMART" id="SM00579">
    <property type="entry name" value="FBD"/>
    <property type="match status" value="1"/>
</dbReference>